<dbReference type="Gene3D" id="3.30.200.20">
    <property type="entry name" value="Phosphorylase Kinase, domain 1"/>
    <property type="match status" value="1"/>
</dbReference>
<dbReference type="PATRIC" id="fig|1445510.3.peg.1736"/>
<evidence type="ECO:0000256" key="1">
    <source>
        <dbReference type="ARBA" id="ARBA00009460"/>
    </source>
</evidence>
<evidence type="ECO:0000313" key="4">
    <source>
        <dbReference type="Proteomes" id="UP000032266"/>
    </source>
</evidence>
<gene>
    <name evidence="3" type="ORF">YC6258_01772</name>
</gene>
<dbReference type="HOGENOM" id="CLU_036517_0_1_6"/>
<sequence length="281" mass="32154">MSAVMGQMVQVRQLERVSGGDICDSFKAQTNIGPLFVKRCSAQDGGLLQAEFRNLQLLRAAAEICVPEAISVSFHENDTLLVMEYLDLAGNTHDGQLGRRLAALHRHTGPGYGLEYDNYIGRTFQRNTAEETWSAFWWNNRLLPQLQMVCDQGFSNAIEKYILPLNEVCQRLLHNHQPVPSLLHGDLWSGNKGYLEDATPVIFDPACYFGDRETDVALTELFSGFDAEFYREYQQAWPLDEGYPHRKLLYNLYHLLNHLNLFGEFYLASCLQQIQYLQPLK</sequence>
<reference evidence="3 4" key="1">
    <citation type="submission" date="2014-01" db="EMBL/GenBank/DDBJ databases">
        <title>Full genme sequencing of cellulolytic bacterium Gynuella sunshinyii YC6258T gen. nov., sp. nov.</title>
        <authorList>
            <person name="Khan H."/>
            <person name="Chung E.J."/>
            <person name="Chung Y.R."/>
        </authorList>
    </citation>
    <scope>NUCLEOTIDE SEQUENCE [LARGE SCALE GENOMIC DNA]</scope>
    <source>
        <strain evidence="3 4">YC6258</strain>
    </source>
</reference>
<dbReference type="KEGG" id="gsn:YC6258_01772"/>
<dbReference type="PANTHER" id="PTHR12149:SF8">
    <property type="entry name" value="PROTEIN-RIBULOSAMINE 3-KINASE"/>
    <property type="match status" value="1"/>
</dbReference>
<dbReference type="PANTHER" id="PTHR12149">
    <property type="entry name" value="FRUCTOSAMINE 3 KINASE-RELATED PROTEIN"/>
    <property type="match status" value="1"/>
</dbReference>
<keyword evidence="2" id="KW-0808">Transferase</keyword>
<dbReference type="SUPFAM" id="SSF56112">
    <property type="entry name" value="Protein kinase-like (PK-like)"/>
    <property type="match status" value="1"/>
</dbReference>
<dbReference type="Proteomes" id="UP000032266">
    <property type="component" value="Chromosome"/>
</dbReference>
<protein>
    <submittedName>
        <fullName evidence="3">Fructosamine-3-kinase</fullName>
    </submittedName>
</protein>
<dbReference type="AlphaFoldDB" id="A0A0C5VHU2"/>
<dbReference type="Pfam" id="PF03881">
    <property type="entry name" value="Fructosamin_kin"/>
    <property type="match status" value="1"/>
</dbReference>
<keyword evidence="2 3" id="KW-0418">Kinase</keyword>
<dbReference type="InterPro" id="IPR016477">
    <property type="entry name" value="Fructo-/Ketosamine-3-kinase"/>
</dbReference>
<dbReference type="STRING" id="1445510.YC6258_01772"/>
<organism evidence="3 4">
    <name type="scientific">Gynuella sunshinyii YC6258</name>
    <dbReference type="NCBI Taxonomy" id="1445510"/>
    <lineage>
        <taxon>Bacteria</taxon>
        <taxon>Pseudomonadati</taxon>
        <taxon>Pseudomonadota</taxon>
        <taxon>Gammaproteobacteria</taxon>
        <taxon>Oceanospirillales</taxon>
        <taxon>Saccharospirillaceae</taxon>
        <taxon>Gynuella</taxon>
    </lineage>
</organism>
<dbReference type="PIRSF" id="PIRSF006221">
    <property type="entry name" value="Ketosamine-3-kinase"/>
    <property type="match status" value="1"/>
</dbReference>
<dbReference type="EMBL" id="CP007142">
    <property type="protein sequence ID" value="AJQ93816.1"/>
    <property type="molecule type" value="Genomic_DNA"/>
</dbReference>
<dbReference type="InterPro" id="IPR011009">
    <property type="entry name" value="Kinase-like_dom_sf"/>
</dbReference>
<evidence type="ECO:0000256" key="2">
    <source>
        <dbReference type="PIRNR" id="PIRNR006221"/>
    </source>
</evidence>
<accession>A0A0C5VHU2</accession>
<dbReference type="Gene3D" id="3.90.1200.10">
    <property type="match status" value="1"/>
</dbReference>
<keyword evidence="4" id="KW-1185">Reference proteome</keyword>
<comment type="similarity">
    <text evidence="1 2">Belongs to the fructosamine kinase family.</text>
</comment>
<evidence type="ECO:0000313" key="3">
    <source>
        <dbReference type="EMBL" id="AJQ93816.1"/>
    </source>
</evidence>
<proteinExistence type="inferred from homology"/>
<dbReference type="GO" id="GO:0016301">
    <property type="term" value="F:kinase activity"/>
    <property type="evidence" value="ECO:0007669"/>
    <property type="project" value="UniProtKB-UniRule"/>
</dbReference>
<name>A0A0C5VHU2_9GAMM</name>